<dbReference type="AlphaFoldDB" id="A0AAD5WL92"/>
<gene>
    <name evidence="1" type="ORF">KIN20_037559</name>
</gene>
<dbReference type="Proteomes" id="UP001196413">
    <property type="component" value="Unassembled WGS sequence"/>
</dbReference>
<evidence type="ECO:0000313" key="1">
    <source>
        <dbReference type="EMBL" id="KAJ1374794.1"/>
    </source>
</evidence>
<dbReference type="EMBL" id="JAHQIW010007487">
    <property type="protein sequence ID" value="KAJ1374794.1"/>
    <property type="molecule type" value="Genomic_DNA"/>
</dbReference>
<protein>
    <submittedName>
        <fullName evidence="1">Uncharacterized protein</fullName>
    </submittedName>
</protein>
<reference evidence="1" key="1">
    <citation type="submission" date="2021-06" db="EMBL/GenBank/DDBJ databases">
        <title>Parelaphostrongylus tenuis whole genome reference sequence.</title>
        <authorList>
            <person name="Garwood T.J."/>
            <person name="Larsen P.A."/>
            <person name="Fountain-Jones N.M."/>
            <person name="Garbe J.R."/>
            <person name="Macchietto M.G."/>
            <person name="Kania S.A."/>
            <person name="Gerhold R.W."/>
            <person name="Richards J.E."/>
            <person name="Wolf T.M."/>
        </authorList>
    </citation>
    <scope>NUCLEOTIDE SEQUENCE</scope>
    <source>
        <strain evidence="1">MNPRO001-30</strain>
        <tissue evidence="1">Meninges</tissue>
    </source>
</reference>
<name>A0AAD5WL92_PARTN</name>
<organism evidence="1 2">
    <name type="scientific">Parelaphostrongylus tenuis</name>
    <name type="common">Meningeal worm</name>
    <dbReference type="NCBI Taxonomy" id="148309"/>
    <lineage>
        <taxon>Eukaryota</taxon>
        <taxon>Metazoa</taxon>
        <taxon>Ecdysozoa</taxon>
        <taxon>Nematoda</taxon>
        <taxon>Chromadorea</taxon>
        <taxon>Rhabditida</taxon>
        <taxon>Rhabditina</taxon>
        <taxon>Rhabditomorpha</taxon>
        <taxon>Strongyloidea</taxon>
        <taxon>Metastrongylidae</taxon>
        <taxon>Parelaphostrongylus</taxon>
    </lineage>
</organism>
<proteinExistence type="predicted"/>
<sequence>MTLEELAALKQKCFRPVDIMESRTVVKYRDSTVLIHGVQKLPRYPFLNITLVVVTTPNWKVRYYNCVMIYKRQQKRSHLLLGITQQLVRKSLMTTGKIGGDV</sequence>
<keyword evidence="2" id="KW-1185">Reference proteome</keyword>
<comment type="caution">
    <text evidence="1">The sequence shown here is derived from an EMBL/GenBank/DDBJ whole genome shotgun (WGS) entry which is preliminary data.</text>
</comment>
<accession>A0AAD5WL92</accession>
<evidence type="ECO:0000313" key="2">
    <source>
        <dbReference type="Proteomes" id="UP001196413"/>
    </source>
</evidence>